<organism evidence="8 9">
    <name type="scientific">Thermospira aquatica</name>
    <dbReference type="NCBI Taxonomy" id="2828656"/>
    <lineage>
        <taxon>Bacteria</taxon>
        <taxon>Pseudomonadati</taxon>
        <taxon>Spirochaetota</taxon>
        <taxon>Spirochaetia</taxon>
        <taxon>Brevinematales</taxon>
        <taxon>Thermospiraceae</taxon>
        <taxon>Thermospira</taxon>
    </lineage>
</organism>
<keyword evidence="5 6" id="KW-0472">Membrane</keyword>
<evidence type="ECO:0000256" key="5">
    <source>
        <dbReference type="ARBA" id="ARBA00023136"/>
    </source>
</evidence>
<dbReference type="AlphaFoldDB" id="A0AAX3BAP5"/>
<evidence type="ECO:0000256" key="1">
    <source>
        <dbReference type="ARBA" id="ARBA00004651"/>
    </source>
</evidence>
<dbReference type="RefSeq" id="WP_271434450.1">
    <property type="nucleotide sequence ID" value="NZ_CP073355.1"/>
</dbReference>
<feature type="transmembrane region" description="Helical" evidence="6">
    <location>
        <begin position="187"/>
        <end position="214"/>
    </location>
</feature>
<keyword evidence="4 6" id="KW-1133">Transmembrane helix</keyword>
<feature type="transmembrane region" description="Helical" evidence="6">
    <location>
        <begin position="316"/>
        <end position="335"/>
    </location>
</feature>
<dbReference type="InterPro" id="IPR052159">
    <property type="entry name" value="Competence_DNA_uptake"/>
</dbReference>
<keyword evidence="2" id="KW-1003">Cell membrane</keyword>
<evidence type="ECO:0000256" key="3">
    <source>
        <dbReference type="ARBA" id="ARBA00022692"/>
    </source>
</evidence>
<dbReference type="Pfam" id="PF03772">
    <property type="entry name" value="Competence"/>
    <property type="match status" value="1"/>
</dbReference>
<evidence type="ECO:0000259" key="7">
    <source>
        <dbReference type="Pfam" id="PF03772"/>
    </source>
</evidence>
<evidence type="ECO:0000256" key="4">
    <source>
        <dbReference type="ARBA" id="ARBA00022989"/>
    </source>
</evidence>
<proteinExistence type="predicted"/>
<dbReference type="GO" id="GO:0005886">
    <property type="term" value="C:plasma membrane"/>
    <property type="evidence" value="ECO:0007669"/>
    <property type="project" value="UniProtKB-SubCell"/>
</dbReference>
<dbReference type="PANTHER" id="PTHR30619">
    <property type="entry name" value="DNA INTERNALIZATION/COMPETENCE PROTEIN COMEC/REC2"/>
    <property type="match status" value="1"/>
</dbReference>
<sequence>MAAAGLVLTTALLSGLWGNLFTQTLLVVLYGGLCFIYRRFWLIVLLLVGLLWGNWKHSWEKPIPQKGYVEMEITITSHPTLTPDGTYRYQAGKIFFTWGEVFHLGDRVFCRGHIRPYGTQALFLPREIVVKKRSFLLGWLSELSLLWQTSIVQNVPERHIQALLFALVLGNRTYLDYTTKREFQISGLFHLLAISGLHLALITGVLNICFALFLPKKYALMISCLLATFYTMLLGFPASLLRACLFLWGYALLWEVRPQILWLNYVALSAAVCCLLLPPSWLGIGFSLSFLAVMGIILLARPFAILFQKFTPFDTILGTTFAANLATFPLISWSIGEISVISPLANLFILPLFPFLLAGCFVSALWALFSPIPFILLSFLDHIWHAIAFVIHGLSFAEVLSFRLSSSITALFYGLMGFYLLWKLLSVPLSKKKKARKILFSPKNSPQKS</sequence>
<dbReference type="InterPro" id="IPR004477">
    <property type="entry name" value="ComEC_N"/>
</dbReference>
<feature type="transmembrane region" description="Helical" evidence="6">
    <location>
        <begin position="400"/>
        <end position="422"/>
    </location>
</feature>
<feature type="transmembrane region" description="Helical" evidence="6">
    <location>
        <begin position="347"/>
        <end position="369"/>
    </location>
</feature>
<dbReference type="Proteomes" id="UP001056539">
    <property type="component" value="Chromosome"/>
</dbReference>
<feature type="transmembrane region" description="Helical" evidence="6">
    <location>
        <begin position="220"/>
        <end position="248"/>
    </location>
</feature>
<name>A0AAX3BAP5_9SPIR</name>
<keyword evidence="3 6" id="KW-0812">Transmembrane</keyword>
<dbReference type="KEGG" id="taqu:KDW03_07455"/>
<feature type="transmembrane region" description="Helical" evidence="6">
    <location>
        <begin position="284"/>
        <end position="304"/>
    </location>
</feature>
<dbReference type="EMBL" id="CP073355">
    <property type="protein sequence ID" value="URA09323.1"/>
    <property type="molecule type" value="Genomic_DNA"/>
</dbReference>
<dbReference type="NCBIfam" id="TIGR00360">
    <property type="entry name" value="ComEC_N-term"/>
    <property type="match status" value="1"/>
</dbReference>
<comment type="subcellular location">
    <subcellularLocation>
        <location evidence="1">Cell membrane</location>
        <topology evidence="1">Multi-pass membrane protein</topology>
    </subcellularLocation>
</comment>
<feature type="transmembrane region" description="Helical" evidence="6">
    <location>
        <begin position="260"/>
        <end position="278"/>
    </location>
</feature>
<reference evidence="8" key="2">
    <citation type="submission" date="2022-06" db="EMBL/GenBank/DDBJ databases">
        <title>Thermospira aquatica gen. nov., sp. nov.</title>
        <authorList>
            <person name="Ben Ali Gam Z."/>
            <person name="Labat M."/>
        </authorList>
    </citation>
    <scope>NUCLEOTIDE SEQUENCE</scope>
    <source>
        <strain evidence="8">F1F22</strain>
    </source>
</reference>
<evidence type="ECO:0000313" key="8">
    <source>
        <dbReference type="EMBL" id="URA09323.1"/>
    </source>
</evidence>
<evidence type="ECO:0000256" key="2">
    <source>
        <dbReference type="ARBA" id="ARBA00022475"/>
    </source>
</evidence>
<protein>
    <submittedName>
        <fullName evidence="8">ComEC/Rec2 family competence protein</fullName>
    </submittedName>
</protein>
<reference evidence="8" key="1">
    <citation type="submission" date="2021-04" db="EMBL/GenBank/DDBJ databases">
        <authorList>
            <person name="Postec A."/>
        </authorList>
    </citation>
    <scope>NUCLEOTIDE SEQUENCE</scope>
    <source>
        <strain evidence="8">F1F22</strain>
    </source>
</reference>
<dbReference type="PANTHER" id="PTHR30619:SF1">
    <property type="entry name" value="RECOMBINATION PROTEIN 2"/>
    <property type="match status" value="1"/>
</dbReference>
<accession>A0AAX3BAP5</accession>
<evidence type="ECO:0000313" key="9">
    <source>
        <dbReference type="Proteomes" id="UP001056539"/>
    </source>
</evidence>
<feature type="domain" description="ComEC/Rec2-related protein" evidence="7">
    <location>
        <begin position="167"/>
        <end position="423"/>
    </location>
</feature>
<feature type="transmembrane region" description="Helical" evidence="6">
    <location>
        <begin position="374"/>
        <end position="394"/>
    </location>
</feature>
<gene>
    <name evidence="8" type="ORF">KDW03_07455</name>
</gene>
<keyword evidence="9" id="KW-1185">Reference proteome</keyword>
<evidence type="ECO:0000256" key="6">
    <source>
        <dbReference type="SAM" id="Phobius"/>
    </source>
</evidence>